<accession>A0A1S8BC51</accession>
<dbReference type="OrthoDB" id="3553147at2759"/>
<comment type="caution">
    <text evidence="2">The sequence shown here is derived from an EMBL/GenBank/DDBJ whole genome shotgun (WGS) entry which is preliminary data.</text>
</comment>
<feature type="domain" description="Heterokaryon incompatibility" evidence="1">
    <location>
        <begin position="89"/>
        <end position="230"/>
    </location>
</feature>
<dbReference type="Pfam" id="PF06985">
    <property type="entry name" value="HET"/>
    <property type="match status" value="1"/>
</dbReference>
<dbReference type="AlphaFoldDB" id="A0A1S8BC51"/>
<evidence type="ECO:0000259" key="1">
    <source>
        <dbReference type="Pfam" id="PF06985"/>
    </source>
</evidence>
<dbReference type="PANTHER" id="PTHR24148">
    <property type="entry name" value="ANKYRIN REPEAT DOMAIN-CONTAINING PROTEIN 39 HOMOLOG-RELATED"/>
    <property type="match status" value="1"/>
</dbReference>
<evidence type="ECO:0000313" key="2">
    <source>
        <dbReference type="EMBL" id="OMP85132.1"/>
    </source>
</evidence>
<dbReference type="Proteomes" id="UP000190776">
    <property type="component" value="Unassembled WGS sequence"/>
</dbReference>
<reference evidence="2 3" key="1">
    <citation type="submission" date="2017-01" db="EMBL/GenBank/DDBJ databases">
        <title>Draft genome sequence of Diplodia seriata F98.1, a fungal species involved in grapevine trunk diseases.</title>
        <authorList>
            <person name="Robert-Siegwald G."/>
            <person name="Vallet J."/>
            <person name="Abou-Mansour E."/>
            <person name="Xu J."/>
            <person name="Rey P."/>
            <person name="Bertsch C."/>
            <person name="Rego C."/>
            <person name="Larignon P."/>
            <person name="Fontaine F."/>
            <person name="Lebrun M.-H."/>
        </authorList>
    </citation>
    <scope>NUCLEOTIDE SEQUENCE [LARGE SCALE GENOMIC DNA]</scope>
    <source>
        <strain evidence="2 3">F98.1</strain>
    </source>
</reference>
<sequence length="559" mass="62948">MEGWSDRFCPSCGFAVSCPDPSFPISLTPSLESYRQAPAQPSNSEGRQYRHIPLASASELRLLKLLPGEPSDDLRCEVFHADVSATPQYEALSYTWGSQRLTSCISINNREFRVTENCRCALHDLRERTATRILWIDAICVNQTDNEEKNDQIPLITRIYSQAQRALVYLGNERREKITQLFDYLRRRDASGNKAPHPTELTEEQRIQLQGELSWMLSLPWFTRVWVLQEVAVSRQSLVFLGGETLDWRLLSFGNIYSLDLNPVDKDGGIPRALQLSSDDKEPIKDLVSLLTVARSCLSTDPRDKIYALLGIFKNNEKIHISMDYNKPVQELYAEISWHVINTYGHLELLSDAEAGNSPRRWKGLSNDDLGFQPRLPSWIPDYSQHPRLRSLASWRPKQAGHEAVAHVCTPPGTDHLALKVSILETDKVAAKIPTGCDAGFWEAFGPQLESSGHGANIDTLQSFATYRNLVSTEESFAITPTEVGVGDVVCLIQGASVPFVLSPVDETQSTYKLAGECYLHGTKGPKHVDDYMELLGVYRTNFDCTDQRDLPWKEAYLV</sequence>
<organism evidence="2 3">
    <name type="scientific">Diplodia seriata</name>
    <dbReference type="NCBI Taxonomy" id="420778"/>
    <lineage>
        <taxon>Eukaryota</taxon>
        <taxon>Fungi</taxon>
        <taxon>Dikarya</taxon>
        <taxon>Ascomycota</taxon>
        <taxon>Pezizomycotina</taxon>
        <taxon>Dothideomycetes</taxon>
        <taxon>Dothideomycetes incertae sedis</taxon>
        <taxon>Botryosphaeriales</taxon>
        <taxon>Botryosphaeriaceae</taxon>
        <taxon>Diplodia</taxon>
    </lineage>
</organism>
<dbReference type="PANTHER" id="PTHR24148:SF64">
    <property type="entry name" value="HETEROKARYON INCOMPATIBILITY DOMAIN-CONTAINING PROTEIN"/>
    <property type="match status" value="1"/>
</dbReference>
<dbReference type="InterPro" id="IPR052895">
    <property type="entry name" value="HetReg/Transcr_Mod"/>
</dbReference>
<dbReference type="Pfam" id="PF26639">
    <property type="entry name" value="Het-6_barrel"/>
    <property type="match status" value="1"/>
</dbReference>
<dbReference type="InterPro" id="IPR010730">
    <property type="entry name" value="HET"/>
</dbReference>
<dbReference type="PROSITE" id="PS51257">
    <property type="entry name" value="PROKAR_LIPOPROTEIN"/>
    <property type="match status" value="1"/>
</dbReference>
<gene>
    <name evidence="2" type="ORF">BK809_0000886</name>
</gene>
<evidence type="ECO:0000313" key="3">
    <source>
        <dbReference type="Proteomes" id="UP000190776"/>
    </source>
</evidence>
<name>A0A1S8BC51_9PEZI</name>
<protein>
    <submittedName>
        <fullName evidence="2">Heterokaryon incompatibility protein 6, OR allele</fullName>
    </submittedName>
</protein>
<dbReference type="EMBL" id="MSZU01000086">
    <property type="protein sequence ID" value="OMP85132.1"/>
    <property type="molecule type" value="Genomic_DNA"/>
</dbReference>
<proteinExistence type="predicted"/>